<accession>X1UV63</accession>
<reference evidence="1" key="1">
    <citation type="journal article" date="2014" name="Front. Microbiol.">
        <title>High frequency of phylogenetically diverse reductive dehalogenase-homologous genes in deep subseafloor sedimentary metagenomes.</title>
        <authorList>
            <person name="Kawai M."/>
            <person name="Futagami T."/>
            <person name="Toyoda A."/>
            <person name="Takaki Y."/>
            <person name="Nishi S."/>
            <person name="Hori S."/>
            <person name="Arai W."/>
            <person name="Tsubouchi T."/>
            <person name="Morono Y."/>
            <person name="Uchiyama I."/>
            <person name="Ito T."/>
            <person name="Fujiyama A."/>
            <person name="Inagaki F."/>
            <person name="Takami H."/>
        </authorList>
    </citation>
    <scope>NUCLEOTIDE SEQUENCE</scope>
    <source>
        <strain evidence="1">Expedition CK06-06</strain>
    </source>
</reference>
<organism evidence="1">
    <name type="scientific">marine sediment metagenome</name>
    <dbReference type="NCBI Taxonomy" id="412755"/>
    <lineage>
        <taxon>unclassified sequences</taxon>
        <taxon>metagenomes</taxon>
        <taxon>ecological metagenomes</taxon>
    </lineage>
</organism>
<dbReference type="AlphaFoldDB" id="X1UV63"/>
<dbReference type="EMBL" id="BARW01031521">
    <property type="protein sequence ID" value="GAJ03776.1"/>
    <property type="molecule type" value="Genomic_DNA"/>
</dbReference>
<proteinExistence type="predicted"/>
<gene>
    <name evidence="1" type="ORF">S12H4_50114</name>
</gene>
<evidence type="ECO:0000313" key="1">
    <source>
        <dbReference type="EMBL" id="GAJ03776.1"/>
    </source>
</evidence>
<name>X1UV63_9ZZZZ</name>
<sequence length="65" mass="7144">TNAVKGPCYCQIKISEIADLYDALIKYPIDALFSLEEKRAADSIDLLRSKSLGVCPKCHTVTKGE</sequence>
<comment type="caution">
    <text evidence="1">The sequence shown here is derived from an EMBL/GenBank/DDBJ whole genome shotgun (WGS) entry which is preliminary data.</text>
</comment>
<protein>
    <submittedName>
        <fullName evidence="1">Uncharacterized protein</fullName>
    </submittedName>
</protein>
<feature type="non-terminal residue" evidence="1">
    <location>
        <position position="1"/>
    </location>
</feature>